<keyword evidence="7" id="KW-0170">Cobalt</keyword>
<accession>A0ABQ2LLL0</accession>
<dbReference type="InterPro" id="IPR036724">
    <property type="entry name" value="Cobalamin-bd_sf"/>
</dbReference>
<sequence>MRTYAGHSTAEASNELYRRNLAKGQTGLSVAFDLPTQTGYDPDHILARGEVGRVGVPVSHLGDMRRLFQDIPLEQMNTSMTINATAMWLLALYQVVAEEQGVDITQLQGTTQNDIVKEYLSRGTHVFPPGPSLRLTTDMITYTVAHIPKWNPINICSYHLQEAGATPVQEIAYAMSTAIAVLDAVRASGQVPEEKFGDVVARISFFVNAGVRFIEEMCKMRAFGRIWDRVARQRYGITNPKQRRFRYGVQVNSLGLTEAQPENNVQRIVLEMLAVTLSKDARARAVQLPAWNEALGLPRPWDQQWSLRIQQVLAHESDLLEYEDIFAGSHVIEAKVDALVEESLEEMDRIEQMGGAMAAVESGYLKAALVSSHAERRARIEAGEDKIIGVNVFKTTEPNPLTADLDTAIMTVDLKVEARVVEAIGSWRTTRQESSDRQGMGDPFHFPTVGQALDRLKEVAAGTGNLMEATLECARAGVTTGEWAGALREVFGEFRAPTGVSGAPVAVTAEAGTPLAAVREKVEKTAADLGTGKLRFLVGKPGLDGHSNGAEQIAVRARDAGFEVVYQGIRLTPEQIVDAALAEDVHAVGLSILSGSHAQLVPDVLVRLRTAGAHDIPLIAGGIIPSSDAEDLKAAGVAAVFTPKDFGITEIIGRIVDEIRKANHLDPLEVPA</sequence>
<reference evidence="10" key="1">
    <citation type="journal article" date="2019" name="Int. J. Syst. Evol. Microbiol.">
        <title>The Global Catalogue of Microorganisms (GCM) 10K type strain sequencing project: providing services to taxonomists for standard genome sequencing and annotation.</title>
        <authorList>
            <consortium name="The Broad Institute Genomics Platform"/>
            <consortium name="The Broad Institute Genome Sequencing Center for Infectious Disease"/>
            <person name="Wu L."/>
            <person name="Ma J."/>
        </authorList>
    </citation>
    <scope>NUCLEOTIDE SEQUENCE [LARGE SCALE GENOMIC DNA]</scope>
    <source>
        <strain evidence="10">CGMCC 4.7349</strain>
    </source>
</reference>
<dbReference type="PANTHER" id="PTHR48101:SF3">
    <property type="entry name" value="COENZYME B12-DEPENDENT MUTASE"/>
    <property type="match status" value="1"/>
</dbReference>
<dbReference type="Pfam" id="PF01642">
    <property type="entry name" value="MM_CoA_mutase"/>
    <property type="match status" value="1"/>
</dbReference>
<dbReference type="InterPro" id="IPR006158">
    <property type="entry name" value="Cobalamin-bd"/>
</dbReference>
<evidence type="ECO:0000256" key="7">
    <source>
        <dbReference type="ARBA" id="ARBA00023285"/>
    </source>
</evidence>
<dbReference type="InterPro" id="IPR006098">
    <property type="entry name" value="MMCoA_mutase_a_cat"/>
</dbReference>
<protein>
    <submittedName>
        <fullName evidence="9">Protein meaA</fullName>
    </submittedName>
</protein>
<dbReference type="NCBIfam" id="TIGR00641">
    <property type="entry name" value="acid_CoA_mut_N"/>
    <property type="match status" value="1"/>
</dbReference>
<evidence type="ECO:0000313" key="10">
    <source>
        <dbReference type="Proteomes" id="UP000656881"/>
    </source>
</evidence>
<name>A0ABQ2LLL0_9ACTN</name>
<keyword evidence="5" id="KW-0479">Metal-binding</keyword>
<dbReference type="Gene3D" id="3.20.20.240">
    <property type="entry name" value="Methylmalonyl-CoA mutase"/>
    <property type="match status" value="1"/>
</dbReference>
<feature type="domain" description="B12-binding" evidence="8">
    <location>
        <begin position="533"/>
        <end position="662"/>
    </location>
</feature>
<keyword evidence="4" id="KW-0846">Cobalamin</keyword>
<evidence type="ECO:0000256" key="6">
    <source>
        <dbReference type="ARBA" id="ARBA00023235"/>
    </source>
</evidence>
<dbReference type="Pfam" id="PF02310">
    <property type="entry name" value="B12-binding"/>
    <property type="match status" value="1"/>
</dbReference>
<keyword evidence="6" id="KW-0413">Isomerase</keyword>
<dbReference type="Proteomes" id="UP000656881">
    <property type="component" value="Unassembled WGS sequence"/>
</dbReference>
<evidence type="ECO:0000256" key="1">
    <source>
        <dbReference type="ARBA" id="ARBA00001922"/>
    </source>
</evidence>
<organism evidence="9 10">
    <name type="scientific">Streptomyces lasiicapitis</name>
    <dbReference type="NCBI Taxonomy" id="1923961"/>
    <lineage>
        <taxon>Bacteria</taxon>
        <taxon>Bacillati</taxon>
        <taxon>Actinomycetota</taxon>
        <taxon>Actinomycetes</taxon>
        <taxon>Kitasatosporales</taxon>
        <taxon>Streptomycetaceae</taxon>
        <taxon>Streptomyces</taxon>
    </lineage>
</organism>
<dbReference type="PANTHER" id="PTHR48101">
    <property type="entry name" value="METHYLMALONYL-COA MUTASE, MITOCHONDRIAL-RELATED"/>
    <property type="match status" value="1"/>
</dbReference>
<dbReference type="InterPro" id="IPR006159">
    <property type="entry name" value="Acid_CoA_mut_C"/>
</dbReference>
<gene>
    <name evidence="9" type="ORF">GCM10012286_07740</name>
</gene>
<keyword evidence="10" id="KW-1185">Reference proteome</keyword>
<dbReference type="EMBL" id="BMNG01000002">
    <property type="protein sequence ID" value="GGO36135.1"/>
    <property type="molecule type" value="Genomic_DNA"/>
</dbReference>
<dbReference type="SUPFAM" id="SSF51703">
    <property type="entry name" value="Cobalamin (vitamin B12)-dependent enzymes"/>
    <property type="match status" value="1"/>
</dbReference>
<evidence type="ECO:0000256" key="4">
    <source>
        <dbReference type="ARBA" id="ARBA00022628"/>
    </source>
</evidence>
<evidence type="ECO:0000256" key="3">
    <source>
        <dbReference type="ARBA" id="ARBA00011870"/>
    </source>
</evidence>
<dbReference type="Gene3D" id="3.40.50.280">
    <property type="entry name" value="Cobalamin-binding domain"/>
    <property type="match status" value="1"/>
</dbReference>
<comment type="cofactor">
    <cofactor evidence="1">
        <name>adenosylcob(III)alamin</name>
        <dbReference type="ChEBI" id="CHEBI:18408"/>
    </cofactor>
</comment>
<comment type="caution">
    <text evidence="9">The sequence shown here is derived from an EMBL/GenBank/DDBJ whole genome shotgun (WGS) entry which is preliminary data.</text>
</comment>
<evidence type="ECO:0000259" key="8">
    <source>
        <dbReference type="PROSITE" id="PS51332"/>
    </source>
</evidence>
<evidence type="ECO:0000313" key="9">
    <source>
        <dbReference type="EMBL" id="GGO36135.1"/>
    </source>
</evidence>
<comment type="similarity">
    <text evidence="2">Belongs to the methylmalonyl-CoA mutase family.</text>
</comment>
<dbReference type="SUPFAM" id="SSF52242">
    <property type="entry name" value="Cobalamin (vitamin B12)-binding domain"/>
    <property type="match status" value="1"/>
</dbReference>
<dbReference type="NCBIfam" id="TIGR00640">
    <property type="entry name" value="acid_CoA_mut_C"/>
    <property type="match status" value="1"/>
</dbReference>
<evidence type="ECO:0000256" key="5">
    <source>
        <dbReference type="ARBA" id="ARBA00022723"/>
    </source>
</evidence>
<dbReference type="InterPro" id="IPR006099">
    <property type="entry name" value="MeMalonylCoA_mutase_a/b_cat"/>
</dbReference>
<dbReference type="PROSITE" id="PS51332">
    <property type="entry name" value="B12_BINDING"/>
    <property type="match status" value="1"/>
</dbReference>
<proteinExistence type="inferred from homology"/>
<evidence type="ECO:0000256" key="2">
    <source>
        <dbReference type="ARBA" id="ARBA00008465"/>
    </source>
</evidence>
<dbReference type="InterPro" id="IPR016176">
    <property type="entry name" value="Cbl-dep_enz_cat"/>
</dbReference>
<comment type="subunit">
    <text evidence="3">Heterodimer of an alpha and a beta chain.</text>
</comment>
<dbReference type="CDD" id="cd02071">
    <property type="entry name" value="MM_CoA_mut_B12_BD"/>
    <property type="match status" value="1"/>
</dbReference>